<organism evidence="5 6">
    <name type="scientific">Lithospermum erythrorhizon</name>
    <name type="common">Purple gromwell</name>
    <name type="synonym">Lithospermum officinale var. erythrorhizon</name>
    <dbReference type="NCBI Taxonomy" id="34254"/>
    <lineage>
        <taxon>Eukaryota</taxon>
        <taxon>Viridiplantae</taxon>
        <taxon>Streptophyta</taxon>
        <taxon>Embryophyta</taxon>
        <taxon>Tracheophyta</taxon>
        <taxon>Spermatophyta</taxon>
        <taxon>Magnoliopsida</taxon>
        <taxon>eudicotyledons</taxon>
        <taxon>Gunneridae</taxon>
        <taxon>Pentapetalae</taxon>
        <taxon>asterids</taxon>
        <taxon>lamiids</taxon>
        <taxon>Boraginales</taxon>
        <taxon>Boraginaceae</taxon>
        <taxon>Boraginoideae</taxon>
        <taxon>Lithospermeae</taxon>
        <taxon>Lithospermum</taxon>
    </lineage>
</organism>
<dbReference type="GO" id="GO:0016020">
    <property type="term" value="C:membrane"/>
    <property type="evidence" value="ECO:0007669"/>
    <property type="project" value="InterPro"/>
</dbReference>
<accession>A0AAV3NPS2</accession>
<evidence type="ECO:0000256" key="1">
    <source>
        <dbReference type="ARBA" id="ARBA00022692"/>
    </source>
</evidence>
<keyword evidence="3 4" id="KW-0472">Membrane</keyword>
<name>A0AAV3NPS2_LITER</name>
<dbReference type="PANTHER" id="PTHR31218">
    <property type="entry name" value="WAT1-RELATED PROTEIN"/>
    <property type="match status" value="1"/>
</dbReference>
<comment type="caution">
    <text evidence="5">The sequence shown here is derived from an EMBL/GenBank/DDBJ whole genome shotgun (WGS) entry which is preliminary data.</text>
</comment>
<evidence type="ECO:0000256" key="4">
    <source>
        <dbReference type="SAM" id="Phobius"/>
    </source>
</evidence>
<reference evidence="5 6" key="1">
    <citation type="submission" date="2024-01" db="EMBL/GenBank/DDBJ databases">
        <title>The complete chloroplast genome sequence of Lithospermum erythrorhizon: insights into the phylogenetic relationship among Boraginaceae species and the maternal lineages of purple gromwells.</title>
        <authorList>
            <person name="Okada T."/>
            <person name="Watanabe K."/>
        </authorList>
    </citation>
    <scope>NUCLEOTIDE SEQUENCE [LARGE SCALE GENOMIC DNA]</scope>
</reference>
<dbReference type="EMBL" id="BAABME010000274">
    <property type="protein sequence ID" value="GAA0141340.1"/>
    <property type="molecule type" value="Genomic_DNA"/>
</dbReference>
<evidence type="ECO:0000313" key="5">
    <source>
        <dbReference type="EMBL" id="GAA0141340.1"/>
    </source>
</evidence>
<feature type="transmembrane region" description="Helical" evidence="4">
    <location>
        <begin position="58"/>
        <end position="78"/>
    </location>
</feature>
<dbReference type="Proteomes" id="UP001454036">
    <property type="component" value="Unassembled WGS sequence"/>
</dbReference>
<protein>
    <submittedName>
        <fullName evidence="5">Uncharacterized protein</fullName>
    </submittedName>
</protein>
<evidence type="ECO:0000256" key="3">
    <source>
        <dbReference type="ARBA" id="ARBA00023136"/>
    </source>
</evidence>
<feature type="transmembrane region" description="Helical" evidence="4">
    <location>
        <begin position="90"/>
        <end position="109"/>
    </location>
</feature>
<sequence length="114" mass="12583">MEKVAIISFTGLATIAGTIIAILGAFIVVLYKGSEVVLDNSSLESNFPYKSSLPPSDWVIGGLLLSAAYLLISLWYIVQVQTMKPYPVELVVVFFTTYQLLLSLHQFALLQKEI</sequence>
<keyword evidence="2 4" id="KW-1133">Transmembrane helix</keyword>
<proteinExistence type="predicted"/>
<dbReference type="InterPro" id="IPR030184">
    <property type="entry name" value="WAT1-related"/>
</dbReference>
<keyword evidence="6" id="KW-1185">Reference proteome</keyword>
<keyword evidence="1 4" id="KW-0812">Transmembrane</keyword>
<evidence type="ECO:0000313" key="6">
    <source>
        <dbReference type="Proteomes" id="UP001454036"/>
    </source>
</evidence>
<gene>
    <name evidence="5" type="ORF">LIER_02504</name>
</gene>
<feature type="transmembrane region" description="Helical" evidence="4">
    <location>
        <begin position="12"/>
        <end position="31"/>
    </location>
</feature>
<dbReference type="AlphaFoldDB" id="A0AAV3NPS2"/>
<dbReference type="GO" id="GO:0022857">
    <property type="term" value="F:transmembrane transporter activity"/>
    <property type="evidence" value="ECO:0007669"/>
    <property type="project" value="InterPro"/>
</dbReference>
<evidence type="ECO:0000256" key="2">
    <source>
        <dbReference type="ARBA" id="ARBA00022989"/>
    </source>
</evidence>